<evidence type="ECO:0000313" key="2">
    <source>
        <dbReference type="Proteomes" id="UP000622707"/>
    </source>
</evidence>
<proteinExistence type="predicted"/>
<organism evidence="1 2">
    <name type="scientific">Ramlibacter alkalitolerans</name>
    <dbReference type="NCBI Taxonomy" id="2039631"/>
    <lineage>
        <taxon>Bacteria</taxon>
        <taxon>Pseudomonadati</taxon>
        <taxon>Pseudomonadota</taxon>
        <taxon>Betaproteobacteria</taxon>
        <taxon>Burkholderiales</taxon>
        <taxon>Comamonadaceae</taxon>
        <taxon>Ramlibacter</taxon>
    </lineage>
</organism>
<dbReference type="RefSeq" id="WP_201692357.1">
    <property type="nucleotide sequence ID" value="NZ_JAEQND010000013.1"/>
</dbReference>
<comment type="caution">
    <text evidence="1">The sequence shown here is derived from an EMBL/GenBank/DDBJ whole genome shotgun (WGS) entry which is preliminary data.</text>
</comment>
<keyword evidence="2" id="KW-1185">Reference proteome</keyword>
<evidence type="ECO:0000313" key="1">
    <source>
        <dbReference type="EMBL" id="MBL0427723.1"/>
    </source>
</evidence>
<name>A0ABS1JU25_9BURK</name>
<accession>A0ABS1JU25</accession>
<protein>
    <recommendedName>
        <fullName evidence="3">SCP2 domain-containing protein</fullName>
    </recommendedName>
</protein>
<evidence type="ECO:0008006" key="3">
    <source>
        <dbReference type="Google" id="ProtNLM"/>
    </source>
</evidence>
<dbReference type="Proteomes" id="UP000622707">
    <property type="component" value="Unassembled WGS sequence"/>
</dbReference>
<gene>
    <name evidence="1" type="ORF">JI746_21635</name>
</gene>
<sequence>MPATSAQDLTPDQAALAGVMRFMEKVIQLDPNCSFLQVERENADTWVLHDPQDGDDVVLELDKGVLTVEKYDASGTAYYPDEPMHMDIKHFGLAKAFEVVRDVMGYPLGTPGFTPPVLESVTFRTASNGTPEALVRFQGADKPVDVSLFVDSKGRVLGLKPAMMDTLGELLVGASMDDVNKFVAGMLERVKDERAARQAPWTKVRGGEGR</sequence>
<dbReference type="EMBL" id="JAEQND010000013">
    <property type="protein sequence ID" value="MBL0427723.1"/>
    <property type="molecule type" value="Genomic_DNA"/>
</dbReference>
<reference evidence="1 2" key="1">
    <citation type="journal article" date="2017" name="Int. J. Syst. Evol. Microbiol.">
        <title>Ramlibacter alkalitolerans sp. nov., alkali-tolerant bacterium isolated from soil of ginseng.</title>
        <authorList>
            <person name="Lee D.H."/>
            <person name="Cha C.J."/>
        </authorList>
    </citation>
    <scope>NUCLEOTIDE SEQUENCE [LARGE SCALE GENOMIC DNA]</scope>
    <source>
        <strain evidence="1 2">KACC 19305</strain>
    </source>
</reference>